<keyword evidence="1" id="KW-0812">Transmembrane</keyword>
<dbReference type="RefSeq" id="WP_317018016.1">
    <property type="nucleotide sequence ID" value="NZ_CP136512.1"/>
</dbReference>
<evidence type="ECO:0000256" key="1">
    <source>
        <dbReference type="SAM" id="Phobius"/>
    </source>
</evidence>
<accession>A0ABZ0EEJ4</accession>
<dbReference type="Pfam" id="PF04964">
    <property type="entry name" value="Flp_Fap"/>
    <property type="match status" value="1"/>
</dbReference>
<protein>
    <submittedName>
        <fullName evidence="2">Flp family type IVb pilin</fullName>
    </submittedName>
</protein>
<gene>
    <name evidence="2" type="ORF">RW095_20635</name>
</gene>
<sequence length="57" mass="5823">MLQFIKSLSRDERGVSALEYAVLAGIVIVAVVAVGTVFSPALSGLFTTLTGKVAAAI</sequence>
<keyword evidence="1" id="KW-0472">Membrane</keyword>
<feature type="transmembrane region" description="Helical" evidence="1">
    <location>
        <begin position="20"/>
        <end position="42"/>
    </location>
</feature>
<dbReference type="Proteomes" id="UP001302652">
    <property type="component" value="Chromosome 2"/>
</dbReference>
<dbReference type="InterPro" id="IPR007047">
    <property type="entry name" value="Flp_Fap"/>
</dbReference>
<keyword evidence="1" id="KW-1133">Transmembrane helix</keyword>
<proteinExistence type="predicted"/>
<evidence type="ECO:0000313" key="3">
    <source>
        <dbReference type="Proteomes" id="UP001302652"/>
    </source>
</evidence>
<name>A0ABZ0EEJ4_9BURK</name>
<evidence type="ECO:0000313" key="2">
    <source>
        <dbReference type="EMBL" id="WOD15664.1"/>
    </source>
</evidence>
<reference evidence="2 3" key="1">
    <citation type="submission" date="2023-10" db="EMBL/GenBank/DDBJ databases">
        <title>Surface-active antibiotics is a multifunctional adaptation for post-fire microbes.</title>
        <authorList>
            <person name="Liu M.D."/>
            <person name="Du Y."/>
            <person name="Koupaei S.K."/>
            <person name="Kim N.R."/>
            <person name="Zhang W."/>
            <person name="Traxler M.F."/>
        </authorList>
    </citation>
    <scope>NUCLEOTIDE SEQUENCE [LARGE SCALE GENOMIC DNA]</scope>
    <source>
        <strain evidence="2 3">F3</strain>
    </source>
</reference>
<organism evidence="2 3">
    <name type="scientific">Paraburkholderia kirstenboschensis</name>
    <dbReference type="NCBI Taxonomy" id="1245436"/>
    <lineage>
        <taxon>Bacteria</taxon>
        <taxon>Pseudomonadati</taxon>
        <taxon>Pseudomonadota</taxon>
        <taxon>Betaproteobacteria</taxon>
        <taxon>Burkholderiales</taxon>
        <taxon>Burkholderiaceae</taxon>
        <taxon>Paraburkholderia</taxon>
    </lineage>
</organism>
<keyword evidence="3" id="KW-1185">Reference proteome</keyword>
<dbReference type="EMBL" id="CP136512">
    <property type="protein sequence ID" value="WOD15664.1"/>
    <property type="molecule type" value="Genomic_DNA"/>
</dbReference>